<feature type="transmembrane region" description="Helical" evidence="1">
    <location>
        <begin position="36"/>
        <end position="59"/>
    </location>
</feature>
<organism evidence="2 3">
    <name type="scientific">Acanthosepion pharaonis</name>
    <name type="common">Pharaoh cuttlefish</name>
    <name type="synonym">Sepia pharaonis</name>
    <dbReference type="NCBI Taxonomy" id="158019"/>
    <lineage>
        <taxon>Eukaryota</taxon>
        <taxon>Metazoa</taxon>
        <taxon>Spiralia</taxon>
        <taxon>Lophotrochozoa</taxon>
        <taxon>Mollusca</taxon>
        <taxon>Cephalopoda</taxon>
        <taxon>Coleoidea</taxon>
        <taxon>Decapodiformes</taxon>
        <taxon>Sepiida</taxon>
        <taxon>Sepiina</taxon>
        <taxon>Sepiidae</taxon>
        <taxon>Acanthosepion</taxon>
    </lineage>
</organism>
<comment type="caution">
    <text evidence="2">The sequence shown here is derived from an EMBL/GenBank/DDBJ whole genome shotgun (WGS) entry which is preliminary data.</text>
</comment>
<dbReference type="EMBL" id="CAHIKZ030002403">
    <property type="protein sequence ID" value="CAE1286417.1"/>
    <property type="molecule type" value="Genomic_DNA"/>
</dbReference>
<feature type="transmembrane region" description="Helical" evidence="1">
    <location>
        <begin position="71"/>
        <end position="96"/>
    </location>
</feature>
<keyword evidence="1" id="KW-0812">Transmembrane</keyword>
<evidence type="ECO:0000256" key="1">
    <source>
        <dbReference type="SAM" id="Phobius"/>
    </source>
</evidence>
<keyword evidence="3" id="KW-1185">Reference proteome</keyword>
<feature type="transmembrane region" description="Helical" evidence="1">
    <location>
        <begin position="185"/>
        <end position="206"/>
    </location>
</feature>
<dbReference type="Proteomes" id="UP000597762">
    <property type="component" value="Unassembled WGS sequence"/>
</dbReference>
<keyword evidence="1" id="KW-0472">Membrane</keyword>
<dbReference type="AlphaFoldDB" id="A0A812D3K2"/>
<accession>A0A812D3K2</accession>
<feature type="transmembrane region" description="Helical" evidence="1">
    <location>
        <begin position="139"/>
        <end position="165"/>
    </location>
</feature>
<reference evidence="2" key="1">
    <citation type="submission" date="2021-01" db="EMBL/GenBank/DDBJ databases">
        <authorList>
            <person name="Li R."/>
            <person name="Bekaert M."/>
        </authorList>
    </citation>
    <scope>NUCLEOTIDE SEQUENCE</scope>
    <source>
        <strain evidence="2">Farmed</strain>
    </source>
</reference>
<feature type="transmembrane region" description="Helical" evidence="1">
    <location>
        <begin position="218"/>
        <end position="242"/>
    </location>
</feature>
<name>A0A812D3K2_ACAPH</name>
<evidence type="ECO:0000313" key="3">
    <source>
        <dbReference type="Proteomes" id="UP000597762"/>
    </source>
</evidence>
<evidence type="ECO:0000313" key="2">
    <source>
        <dbReference type="EMBL" id="CAE1286417.1"/>
    </source>
</evidence>
<feature type="transmembrane region" description="Helical" evidence="1">
    <location>
        <begin position="254"/>
        <end position="274"/>
    </location>
</feature>
<feature type="transmembrane region" description="Helical" evidence="1">
    <location>
        <begin position="108"/>
        <end position="132"/>
    </location>
</feature>
<sequence>MAGQLWQLYRPVNVIDKILCDTAALSPHSRFLFNSIFLSSFTSTLFLTLSYVSILFSLLHCAFSHFPPAHLSFFFFLFLNFPVLAILLSHISFFSLFPSVSRSISFLFFYQSLSFFLHLFLFLFDLLLFLSLPFFFCSFLFFLSFFLFFLFIFPFSPGQLSFFFFSDFSRQNHFLSHKFLSYCSFFYFFIFFFFLYFLPFLFIFSLSLFPSFSRSLSFLFLSLSLSFFLCIFSLFLLIYFFFFPFCLSRFLSFFLSFFLFFFSFFLSFFFSFFLS</sequence>
<keyword evidence="1" id="KW-1133">Transmembrane helix</keyword>
<protein>
    <submittedName>
        <fullName evidence="2">Uncharacterized protein</fullName>
    </submittedName>
</protein>
<gene>
    <name evidence="2" type="ORF">SPHA_46009</name>
</gene>
<proteinExistence type="predicted"/>